<protein>
    <recommendedName>
        <fullName evidence="3">Secreted protein</fullName>
    </recommendedName>
</protein>
<proteinExistence type="predicted"/>
<name>A0ABR1CIU5_NECAM</name>
<keyword evidence="2" id="KW-1185">Reference proteome</keyword>
<gene>
    <name evidence="1" type="primary">Necator_chrII.g7904</name>
    <name evidence="1" type="ORF">RB195_020110</name>
</gene>
<dbReference type="EMBL" id="JAVFWL010000002">
    <property type="protein sequence ID" value="KAK6737806.1"/>
    <property type="molecule type" value="Genomic_DNA"/>
</dbReference>
<organism evidence="1 2">
    <name type="scientific">Necator americanus</name>
    <name type="common">Human hookworm</name>
    <dbReference type="NCBI Taxonomy" id="51031"/>
    <lineage>
        <taxon>Eukaryota</taxon>
        <taxon>Metazoa</taxon>
        <taxon>Ecdysozoa</taxon>
        <taxon>Nematoda</taxon>
        <taxon>Chromadorea</taxon>
        <taxon>Rhabditida</taxon>
        <taxon>Rhabditina</taxon>
        <taxon>Rhabditomorpha</taxon>
        <taxon>Strongyloidea</taxon>
        <taxon>Ancylostomatidae</taxon>
        <taxon>Bunostominae</taxon>
        <taxon>Necator</taxon>
    </lineage>
</organism>
<evidence type="ECO:0008006" key="3">
    <source>
        <dbReference type="Google" id="ProtNLM"/>
    </source>
</evidence>
<reference evidence="1 2" key="1">
    <citation type="submission" date="2023-08" db="EMBL/GenBank/DDBJ databases">
        <title>A Necator americanus chromosomal reference genome.</title>
        <authorList>
            <person name="Ilik V."/>
            <person name="Petrzelkova K.J."/>
            <person name="Pardy F."/>
            <person name="Fuh T."/>
            <person name="Niatou-Singa F.S."/>
            <person name="Gouil Q."/>
            <person name="Baker L."/>
            <person name="Ritchie M.E."/>
            <person name="Jex A.R."/>
            <person name="Gazzola D."/>
            <person name="Li H."/>
            <person name="Toshio Fujiwara R."/>
            <person name="Zhan B."/>
            <person name="Aroian R.V."/>
            <person name="Pafco B."/>
            <person name="Schwarz E.M."/>
        </authorList>
    </citation>
    <scope>NUCLEOTIDE SEQUENCE [LARGE SCALE GENOMIC DNA]</scope>
    <source>
        <strain evidence="1 2">Aroian</strain>
        <tissue evidence="1">Whole animal</tissue>
    </source>
</reference>
<evidence type="ECO:0000313" key="1">
    <source>
        <dbReference type="EMBL" id="KAK6737806.1"/>
    </source>
</evidence>
<sequence>MATRLGRFSRIAAANCRTLSGCPAAAVDTEFSANTRSSREESTVGVGSVVAATVAGRNQRARNNTEFRYRYYRGHNSCLP</sequence>
<evidence type="ECO:0000313" key="2">
    <source>
        <dbReference type="Proteomes" id="UP001303046"/>
    </source>
</evidence>
<comment type="caution">
    <text evidence="1">The sequence shown here is derived from an EMBL/GenBank/DDBJ whole genome shotgun (WGS) entry which is preliminary data.</text>
</comment>
<accession>A0ABR1CIU5</accession>
<dbReference type="Proteomes" id="UP001303046">
    <property type="component" value="Unassembled WGS sequence"/>
</dbReference>